<comment type="similarity">
    <text evidence="1 2">Belongs to the serpin family.</text>
</comment>
<dbReference type="Proteomes" id="UP000275408">
    <property type="component" value="Unassembled WGS sequence"/>
</dbReference>
<dbReference type="SMART" id="SM00093">
    <property type="entry name" value="SERPIN"/>
    <property type="match status" value="1"/>
</dbReference>
<evidence type="ECO:0000256" key="1">
    <source>
        <dbReference type="ARBA" id="ARBA00009500"/>
    </source>
</evidence>
<dbReference type="Pfam" id="PF00079">
    <property type="entry name" value="Serpin"/>
    <property type="match status" value="1"/>
</dbReference>
<dbReference type="STRING" id="46731.A0A3M6V488"/>
<gene>
    <name evidence="5" type="ORF">pdam_00006802</name>
</gene>
<dbReference type="InterPro" id="IPR023795">
    <property type="entry name" value="Serpin_CS"/>
</dbReference>
<dbReference type="AlphaFoldDB" id="A0A3M6V488"/>
<feature type="signal peptide" evidence="3">
    <location>
        <begin position="1"/>
        <end position="31"/>
    </location>
</feature>
<feature type="domain" description="Serpin" evidence="4">
    <location>
        <begin position="51"/>
        <end position="418"/>
    </location>
</feature>
<dbReference type="Gene3D" id="3.30.497.10">
    <property type="entry name" value="Antithrombin, subunit I, domain 2"/>
    <property type="match status" value="1"/>
</dbReference>
<sequence length="501" mass="56910">MAANQQAKMVSTTFYVLFLFLLLNGLNSVNSDQNEGKHEGNIIETINDFGFDLLKIFDQDKEMKGINLFYSPTSIAVALAMVFLGSRGNTADEIAKAMKWYAYESEDVHLTLKSLMEAIAESEHANLELKIANRLWGHEYLHETAEYKESILAFYSAPIAKVDFKEGSERAREEINQWVEKNTGRKIKDFLPPGSVTEDTRVALINAIYFQGTWLHAFDREKTHHAPFHTVGDGERVLEVSMMTKTSRQSYHVDEEHNCQILELPYDGDDISMLIVLPNDILGISSIEQLINTELMEKWIMSFVKTTVKVSIPRFILSQHFELKKTLSKLGISDVFEAGIADLSGLSSVESLYVSHVIHKAQVHVNEKGTEAAAASGVIMQKRSVEMYPEFYADHPFLFIIYHKSTRAVLFIGRVTRPEIVEQGHFTAETKEKPNTRHYNDELEACDPISVFHVSRPSEVARYCPSAMRECRESACLLTTKKLVTLPTFIPRQILEKDVFQ</sequence>
<feature type="chain" id="PRO_5018239580" description="Serpin domain-containing protein" evidence="3">
    <location>
        <begin position="32"/>
        <end position="501"/>
    </location>
</feature>
<dbReference type="InterPro" id="IPR042185">
    <property type="entry name" value="Serpin_sf_2"/>
</dbReference>
<dbReference type="PANTHER" id="PTHR11461">
    <property type="entry name" value="SERINE PROTEASE INHIBITOR, SERPIN"/>
    <property type="match status" value="1"/>
</dbReference>
<evidence type="ECO:0000313" key="6">
    <source>
        <dbReference type="Proteomes" id="UP000275408"/>
    </source>
</evidence>
<dbReference type="EMBL" id="RCHS01000121">
    <property type="protein sequence ID" value="RMX60735.1"/>
    <property type="molecule type" value="Genomic_DNA"/>
</dbReference>
<dbReference type="SUPFAM" id="SSF56574">
    <property type="entry name" value="Serpins"/>
    <property type="match status" value="1"/>
</dbReference>
<evidence type="ECO:0000256" key="3">
    <source>
        <dbReference type="SAM" id="SignalP"/>
    </source>
</evidence>
<dbReference type="OrthoDB" id="5966977at2759"/>
<dbReference type="PANTHER" id="PTHR11461:SF211">
    <property type="entry name" value="GH10112P-RELATED"/>
    <property type="match status" value="1"/>
</dbReference>
<dbReference type="PROSITE" id="PS00284">
    <property type="entry name" value="SERPIN"/>
    <property type="match status" value="1"/>
</dbReference>
<accession>A0A3M6V488</accession>
<evidence type="ECO:0000259" key="4">
    <source>
        <dbReference type="SMART" id="SM00093"/>
    </source>
</evidence>
<dbReference type="CDD" id="cd00172">
    <property type="entry name" value="serpin"/>
    <property type="match status" value="1"/>
</dbReference>
<dbReference type="Gene3D" id="2.30.39.10">
    <property type="entry name" value="Alpha-1-antitrypsin, domain 1"/>
    <property type="match status" value="1"/>
</dbReference>
<dbReference type="InterPro" id="IPR000215">
    <property type="entry name" value="Serpin_fam"/>
</dbReference>
<dbReference type="InterPro" id="IPR042178">
    <property type="entry name" value="Serpin_sf_1"/>
</dbReference>
<name>A0A3M6V488_POCDA</name>
<keyword evidence="3" id="KW-0732">Signal</keyword>
<evidence type="ECO:0000256" key="2">
    <source>
        <dbReference type="RuleBase" id="RU000411"/>
    </source>
</evidence>
<dbReference type="GO" id="GO:0004867">
    <property type="term" value="F:serine-type endopeptidase inhibitor activity"/>
    <property type="evidence" value="ECO:0007669"/>
    <property type="project" value="InterPro"/>
</dbReference>
<protein>
    <recommendedName>
        <fullName evidence="4">Serpin domain-containing protein</fullName>
    </recommendedName>
</protein>
<evidence type="ECO:0000313" key="5">
    <source>
        <dbReference type="EMBL" id="RMX60735.1"/>
    </source>
</evidence>
<keyword evidence="6" id="KW-1185">Reference proteome</keyword>
<organism evidence="5 6">
    <name type="scientific">Pocillopora damicornis</name>
    <name type="common">Cauliflower coral</name>
    <name type="synonym">Millepora damicornis</name>
    <dbReference type="NCBI Taxonomy" id="46731"/>
    <lineage>
        <taxon>Eukaryota</taxon>
        <taxon>Metazoa</taxon>
        <taxon>Cnidaria</taxon>
        <taxon>Anthozoa</taxon>
        <taxon>Hexacorallia</taxon>
        <taxon>Scleractinia</taxon>
        <taxon>Astrocoeniina</taxon>
        <taxon>Pocilloporidae</taxon>
        <taxon>Pocillopora</taxon>
    </lineage>
</organism>
<reference evidence="5 6" key="1">
    <citation type="journal article" date="2018" name="Sci. Rep.">
        <title>Comparative analysis of the Pocillopora damicornis genome highlights role of immune system in coral evolution.</title>
        <authorList>
            <person name="Cunning R."/>
            <person name="Bay R.A."/>
            <person name="Gillette P."/>
            <person name="Baker A.C."/>
            <person name="Traylor-Knowles N."/>
        </authorList>
    </citation>
    <scope>NUCLEOTIDE SEQUENCE [LARGE SCALE GENOMIC DNA]</scope>
    <source>
        <strain evidence="5">RSMAS</strain>
        <tissue evidence="5">Whole animal</tissue>
    </source>
</reference>
<dbReference type="InterPro" id="IPR023796">
    <property type="entry name" value="Serpin_dom"/>
</dbReference>
<dbReference type="GO" id="GO:0005615">
    <property type="term" value="C:extracellular space"/>
    <property type="evidence" value="ECO:0007669"/>
    <property type="project" value="InterPro"/>
</dbReference>
<proteinExistence type="inferred from homology"/>
<comment type="caution">
    <text evidence="5">The sequence shown here is derived from an EMBL/GenBank/DDBJ whole genome shotgun (WGS) entry which is preliminary data.</text>
</comment>
<dbReference type="InterPro" id="IPR036186">
    <property type="entry name" value="Serpin_sf"/>
</dbReference>